<organism evidence="2 3">
    <name type="scientific">Microbacterium saccharophilum</name>
    <dbReference type="NCBI Taxonomy" id="1213358"/>
    <lineage>
        <taxon>Bacteria</taxon>
        <taxon>Bacillati</taxon>
        <taxon>Actinomycetota</taxon>
        <taxon>Actinomycetes</taxon>
        <taxon>Micrococcales</taxon>
        <taxon>Microbacteriaceae</taxon>
        <taxon>Microbacterium</taxon>
    </lineage>
</organism>
<proteinExistence type="predicted"/>
<protein>
    <submittedName>
        <fullName evidence="2">LPXTG cell wall anchor domain-containing protein</fullName>
    </submittedName>
</protein>
<feature type="transmembrane region" description="Helical" evidence="1">
    <location>
        <begin position="119"/>
        <end position="139"/>
    </location>
</feature>
<evidence type="ECO:0000256" key="1">
    <source>
        <dbReference type="SAM" id="Phobius"/>
    </source>
</evidence>
<evidence type="ECO:0000313" key="3">
    <source>
        <dbReference type="Proteomes" id="UP000321949"/>
    </source>
</evidence>
<dbReference type="Proteomes" id="UP000321949">
    <property type="component" value="Unassembled WGS sequence"/>
</dbReference>
<dbReference type="RefSeq" id="WP_147049609.1">
    <property type="nucleotide sequence ID" value="NZ_BKAH01000002.1"/>
</dbReference>
<gene>
    <name evidence="2" type="ORF">FVP74_03250</name>
</gene>
<name>A0A5C8I7E8_9MICO</name>
<dbReference type="NCBIfam" id="TIGR01167">
    <property type="entry name" value="LPXTG_anchor"/>
    <property type="match status" value="1"/>
</dbReference>
<dbReference type="EMBL" id="VRSX01000001">
    <property type="protein sequence ID" value="TXK15426.1"/>
    <property type="molecule type" value="Genomic_DNA"/>
</dbReference>
<comment type="caution">
    <text evidence="2">The sequence shown here is derived from an EMBL/GenBank/DDBJ whole genome shotgun (WGS) entry which is preliminary data.</text>
</comment>
<evidence type="ECO:0000313" key="2">
    <source>
        <dbReference type="EMBL" id="TXK15426.1"/>
    </source>
</evidence>
<reference evidence="2 3" key="1">
    <citation type="submission" date="2019-08" db="EMBL/GenBank/DDBJ databases">
        <authorList>
            <person name="Dong K."/>
        </authorList>
    </citation>
    <scope>NUCLEOTIDE SEQUENCE [LARGE SCALE GENOMIC DNA]</scope>
    <source>
        <strain evidence="2 3">K-1</strain>
    </source>
</reference>
<sequence>MTIDVAANDAPTASDATISAPFAGSAPVDLVAADPDGAALIWRIGMPAPVVLGTVPVGVNGSFALTVTVPTLTVAGVHTVRAFVGTVEAARATLTVDAAAAPVPPVAPARVLSATGGEVPVDLVVMASLLLMAGLLLVVRRRRRQA</sequence>
<keyword evidence="1" id="KW-0472">Membrane</keyword>
<keyword evidence="1" id="KW-1133">Transmembrane helix</keyword>
<dbReference type="AlphaFoldDB" id="A0A5C8I7E8"/>
<keyword evidence="3" id="KW-1185">Reference proteome</keyword>
<keyword evidence="1" id="KW-0812">Transmembrane</keyword>
<accession>A0A5C8I7E8</accession>